<dbReference type="EMBL" id="QENQ01000001">
    <property type="protein sequence ID" value="PVX28117.1"/>
    <property type="molecule type" value="Genomic_DNA"/>
</dbReference>
<gene>
    <name evidence="1" type="ORF">DD559_01100</name>
</gene>
<evidence type="ECO:0000313" key="1">
    <source>
        <dbReference type="EMBL" id="PVX28117.1"/>
    </source>
</evidence>
<proteinExistence type="predicted"/>
<dbReference type="OrthoDB" id="7507752at2"/>
<name>A0A2U0S9R1_9SPHN</name>
<reference evidence="1 2" key="1">
    <citation type="submission" date="2018-05" db="EMBL/GenBank/DDBJ databases">
        <title>Description of Sphingomonas pokkalii sp nov, isolated from the rhizosphere of saline tolerant pokkali rice and its draft genome analysis.</title>
        <authorList>
            <person name="Menon R."/>
            <person name="Kumari S."/>
            <person name="Rameshkumar N."/>
        </authorList>
    </citation>
    <scope>NUCLEOTIDE SEQUENCE [LARGE SCALE GENOMIC DNA]</scope>
    <source>
        <strain evidence="1 2">L3B27</strain>
    </source>
</reference>
<comment type="caution">
    <text evidence="1">The sequence shown here is derived from an EMBL/GenBank/DDBJ whole genome shotgun (WGS) entry which is preliminary data.</text>
</comment>
<sequence length="75" mass="8237">MTAADLIDRIVAQLVRRHGGTVRRWKTVLGKVRVYDAETHPHCNWSLAPSGAAGDVAAVEKLLDELRITYPIVTG</sequence>
<dbReference type="AlphaFoldDB" id="A0A2U0S9R1"/>
<protein>
    <submittedName>
        <fullName evidence="1">Uncharacterized protein</fullName>
    </submittedName>
</protein>
<dbReference type="RefSeq" id="WP_010543862.1">
    <property type="nucleotide sequence ID" value="NZ_QENQ01000001.1"/>
</dbReference>
<organism evidence="1 2">
    <name type="scientific">Sphingomonas pokkalii</name>
    <dbReference type="NCBI Taxonomy" id="2175090"/>
    <lineage>
        <taxon>Bacteria</taxon>
        <taxon>Pseudomonadati</taxon>
        <taxon>Pseudomonadota</taxon>
        <taxon>Alphaproteobacteria</taxon>
        <taxon>Sphingomonadales</taxon>
        <taxon>Sphingomonadaceae</taxon>
        <taxon>Sphingomonas</taxon>
    </lineage>
</organism>
<evidence type="ECO:0000313" key="2">
    <source>
        <dbReference type="Proteomes" id="UP000245890"/>
    </source>
</evidence>
<dbReference type="Proteomes" id="UP000245890">
    <property type="component" value="Unassembled WGS sequence"/>
</dbReference>
<accession>A0A2U0S9R1</accession>
<keyword evidence="2" id="KW-1185">Reference proteome</keyword>